<dbReference type="GO" id="GO:1902201">
    <property type="term" value="P:negative regulation of bacterial-type flagellum-dependent cell motility"/>
    <property type="evidence" value="ECO:0007669"/>
    <property type="project" value="TreeGrafter"/>
</dbReference>
<dbReference type="AlphaFoldDB" id="A0A117DPB1"/>
<comment type="caution">
    <text evidence="2">The sequence shown here is derived from an EMBL/GenBank/DDBJ whole genome shotgun (WGS) entry which is preliminary data.</text>
</comment>
<dbReference type="GO" id="GO:0052621">
    <property type="term" value="F:diguanylate cyclase activity"/>
    <property type="evidence" value="ECO:0007669"/>
    <property type="project" value="TreeGrafter"/>
</dbReference>
<dbReference type="NCBIfam" id="TIGR00254">
    <property type="entry name" value="GGDEF"/>
    <property type="match status" value="1"/>
</dbReference>
<dbReference type="Gene3D" id="3.30.450.40">
    <property type="match status" value="1"/>
</dbReference>
<evidence type="ECO:0000313" key="3">
    <source>
        <dbReference type="Proteomes" id="UP000056209"/>
    </source>
</evidence>
<name>A0A117DPB1_9DEIO</name>
<keyword evidence="3" id="KW-1185">Reference proteome</keyword>
<dbReference type="CDD" id="cd01949">
    <property type="entry name" value="GGDEF"/>
    <property type="match status" value="1"/>
</dbReference>
<dbReference type="SUPFAM" id="SSF55781">
    <property type="entry name" value="GAF domain-like"/>
    <property type="match status" value="1"/>
</dbReference>
<dbReference type="InterPro" id="IPR029787">
    <property type="entry name" value="Nucleotide_cyclase"/>
</dbReference>
<feature type="domain" description="GGDEF" evidence="1">
    <location>
        <begin position="423"/>
        <end position="552"/>
    </location>
</feature>
<protein>
    <submittedName>
        <fullName evidence="2">Putative diguanylate-cyclase</fullName>
    </submittedName>
</protein>
<dbReference type="SUPFAM" id="SSF55073">
    <property type="entry name" value="Nucleotide cyclase"/>
    <property type="match status" value="1"/>
</dbReference>
<dbReference type="PANTHER" id="PTHR45138">
    <property type="entry name" value="REGULATORY COMPONENTS OF SENSORY TRANSDUCTION SYSTEM"/>
    <property type="match status" value="1"/>
</dbReference>
<dbReference type="Pfam" id="PF13185">
    <property type="entry name" value="GAF_2"/>
    <property type="match status" value="1"/>
</dbReference>
<dbReference type="SMART" id="SM00267">
    <property type="entry name" value="GGDEF"/>
    <property type="match status" value="1"/>
</dbReference>
<dbReference type="InterPro" id="IPR000160">
    <property type="entry name" value="GGDEF_dom"/>
</dbReference>
<dbReference type="PANTHER" id="PTHR45138:SF9">
    <property type="entry name" value="DIGUANYLATE CYCLASE DGCM-RELATED"/>
    <property type="match status" value="1"/>
</dbReference>
<dbReference type="EMBL" id="BCMS01000002">
    <property type="protein sequence ID" value="GAQ23161.1"/>
    <property type="molecule type" value="Genomic_DNA"/>
</dbReference>
<dbReference type="InterPro" id="IPR003018">
    <property type="entry name" value="GAF"/>
</dbReference>
<dbReference type="InterPro" id="IPR043128">
    <property type="entry name" value="Rev_trsase/Diguanyl_cyclase"/>
</dbReference>
<dbReference type="Pfam" id="PF00990">
    <property type="entry name" value="GGDEF"/>
    <property type="match status" value="1"/>
</dbReference>
<dbReference type="Proteomes" id="UP000056209">
    <property type="component" value="Unassembled WGS sequence"/>
</dbReference>
<dbReference type="RefSeq" id="WP_058978849.1">
    <property type="nucleotide sequence ID" value="NZ_BCMS01000002.1"/>
</dbReference>
<dbReference type="OrthoDB" id="59820at2"/>
<organism evidence="2 3">
    <name type="scientific">Deinococcus grandis</name>
    <dbReference type="NCBI Taxonomy" id="57498"/>
    <lineage>
        <taxon>Bacteria</taxon>
        <taxon>Thermotogati</taxon>
        <taxon>Deinococcota</taxon>
        <taxon>Deinococci</taxon>
        <taxon>Deinococcales</taxon>
        <taxon>Deinococcaceae</taxon>
        <taxon>Deinococcus</taxon>
    </lineage>
</organism>
<dbReference type="GO" id="GO:0043709">
    <property type="term" value="P:cell adhesion involved in single-species biofilm formation"/>
    <property type="evidence" value="ECO:0007669"/>
    <property type="project" value="TreeGrafter"/>
</dbReference>
<dbReference type="PROSITE" id="PS50887">
    <property type="entry name" value="GGDEF"/>
    <property type="match status" value="1"/>
</dbReference>
<reference evidence="3" key="1">
    <citation type="submission" date="2015-11" db="EMBL/GenBank/DDBJ databases">
        <title>Draft Genome Sequence of the Radioresistant Bacterium Deinococcus grandis, Isolated from Freshwater Fish in Japan.</title>
        <authorList>
            <person name="Satoh K."/>
            <person name="Onodera T."/>
            <person name="Omoso K."/>
            <person name="Takeda-Yano K."/>
            <person name="Katayama T."/>
            <person name="Oono Y."/>
            <person name="Narumi I."/>
        </authorList>
    </citation>
    <scope>NUCLEOTIDE SEQUENCE [LARGE SCALE GENOMIC DNA]</scope>
    <source>
        <strain evidence="3">ATCC 43672</strain>
    </source>
</reference>
<dbReference type="InterPro" id="IPR050469">
    <property type="entry name" value="Diguanylate_Cyclase"/>
</dbReference>
<sequence length="552" mass="58456">MSDAAPAPGSGTAQAVQNLTRHVARVALQYAGPQGLLDEVRARLDGLGGHLGRPGQPGGTLVVARGVPVARLCLPDPDAATEAALEDLALFLTPLLEALALRALAADLGRVNSWVARQDDPEAALDRVTDFLCTLGAAGLPAGVAGVEVRLVPHPAPTPLSGLLLPLTGRYRARQALQVTPAPHWTLEEQRAAAAATRQLALVTERLSAERRLETLLSLQRQLDSVPAEDLYQPLLDAAVQLVPGAQGGSLLVRRGDTFHFGAVSGYDTGPLRDVTFPWQHTRDTWYGLGADAWRRGVPRVLGREGVIRNGVGYDREGERVEGLLPEVEHLQSVVAVPVLFGDEVYALINLDSFTDPDAFDADALRVTQAFGSMASLLIHEAQRHAQIQAAARTDALTGLGNRRAFNEALEQAVQAAGRDAAPALALLVLDLRGFKGINDQLGHARGDEGLRRVAALLREEVRGSDQLFRWGGDEFAALLPGSDLTQGLGAARRVTQAMNALSIGRLPLRATIGVASLRPGGTAETLLQDADAAMYAAKARGEPIAVAGRSD</sequence>
<evidence type="ECO:0000313" key="2">
    <source>
        <dbReference type="EMBL" id="GAQ23161.1"/>
    </source>
</evidence>
<gene>
    <name evidence="2" type="ORF">DEIGR_200016</name>
</gene>
<dbReference type="InterPro" id="IPR029016">
    <property type="entry name" value="GAF-like_dom_sf"/>
</dbReference>
<proteinExistence type="predicted"/>
<dbReference type="GO" id="GO:0005886">
    <property type="term" value="C:plasma membrane"/>
    <property type="evidence" value="ECO:0007669"/>
    <property type="project" value="TreeGrafter"/>
</dbReference>
<evidence type="ECO:0000259" key="1">
    <source>
        <dbReference type="PROSITE" id="PS50887"/>
    </source>
</evidence>
<accession>A0A117DPB1</accession>
<dbReference type="Gene3D" id="3.30.70.270">
    <property type="match status" value="1"/>
</dbReference>